<reference evidence="5 6" key="1">
    <citation type="submission" date="2016-08" db="EMBL/GenBank/DDBJ databases">
        <title>A Parts List for Fungal Cellulosomes Revealed by Comparative Genomics.</title>
        <authorList>
            <consortium name="DOE Joint Genome Institute"/>
            <person name="Haitjema C.H."/>
            <person name="Gilmore S.P."/>
            <person name="Henske J.K."/>
            <person name="Solomon K.V."/>
            <person name="De Groot R."/>
            <person name="Kuo A."/>
            <person name="Mondo S.J."/>
            <person name="Salamov A.A."/>
            <person name="Labutti K."/>
            <person name="Zhao Z."/>
            <person name="Chiniquy J."/>
            <person name="Barry K."/>
            <person name="Brewer H.M."/>
            <person name="Purvine S.O."/>
            <person name="Wright A.T."/>
            <person name="Boxma B."/>
            <person name="Van Alen T."/>
            <person name="Hackstein J.H."/>
            <person name="Baker S.E."/>
            <person name="Grigoriev I.V."/>
            <person name="O'Malley M.A."/>
        </authorList>
    </citation>
    <scope>NUCLEOTIDE SEQUENCE [LARGE SCALE GENOMIC DNA]</scope>
    <source>
        <strain evidence="5 6">G1</strain>
    </source>
</reference>
<organism evidence="5 6">
    <name type="scientific">Neocallimastix californiae</name>
    <dbReference type="NCBI Taxonomy" id="1754190"/>
    <lineage>
        <taxon>Eukaryota</taxon>
        <taxon>Fungi</taxon>
        <taxon>Fungi incertae sedis</taxon>
        <taxon>Chytridiomycota</taxon>
        <taxon>Chytridiomycota incertae sedis</taxon>
        <taxon>Neocallimastigomycetes</taxon>
        <taxon>Neocallimastigales</taxon>
        <taxon>Neocallimastigaceae</taxon>
        <taxon>Neocallimastix</taxon>
    </lineage>
</organism>
<dbReference type="InterPro" id="IPR055427">
    <property type="entry name" value="TRAPPC13_N"/>
</dbReference>
<dbReference type="EMBL" id="MCOG01000215">
    <property type="protein sequence ID" value="ORY25139.1"/>
    <property type="molecule type" value="Genomic_DNA"/>
</dbReference>
<proteinExistence type="inferred from homology"/>
<dbReference type="STRING" id="1754190.A0A1Y2ARD6"/>
<comment type="similarity">
    <text evidence="1">Belongs to the TRAPPC13 family.</text>
</comment>
<keyword evidence="6" id="KW-1185">Reference proteome</keyword>
<dbReference type="AlphaFoldDB" id="A0A1Y2ARD6"/>
<evidence type="ECO:0000313" key="5">
    <source>
        <dbReference type="EMBL" id="ORY25139.1"/>
    </source>
</evidence>
<dbReference type="Pfam" id="PF23643">
    <property type="entry name" value="TRAPPC13_C"/>
    <property type="match status" value="1"/>
</dbReference>
<protein>
    <submittedName>
        <fullName evidence="5">DUF974-domain-containing protein</fullName>
    </submittedName>
</protein>
<dbReference type="OrthoDB" id="10250284at2759"/>
<dbReference type="Pfam" id="PF23647">
    <property type="entry name" value="TRAPPC13_M"/>
    <property type="match status" value="2"/>
</dbReference>
<dbReference type="InterPro" id="IPR055429">
    <property type="entry name" value="TRAPPC13_M"/>
</dbReference>
<dbReference type="PANTHER" id="PTHR13134">
    <property type="entry name" value="TRAFFICKING PROTEIN PARTICLE COMPLEX SUBUNIT 13"/>
    <property type="match status" value="1"/>
</dbReference>
<feature type="domain" description="Trafficking protein particle complex subunit 13 N-terminal" evidence="2">
    <location>
        <begin position="79"/>
        <end position="213"/>
    </location>
</feature>
<dbReference type="GO" id="GO:1990072">
    <property type="term" value="C:TRAPPIII protein complex"/>
    <property type="evidence" value="ECO:0007669"/>
    <property type="project" value="TreeGrafter"/>
</dbReference>
<evidence type="ECO:0000256" key="1">
    <source>
        <dbReference type="ARBA" id="ARBA00010785"/>
    </source>
</evidence>
<evidence type="ECO:0000259" key="4">
    <source>
        <dbReference type="Pfam" id="PF23647"/>
    </source>
</evidence>
<dbReference type="Proteomes" id="UP000193920">
    <property type="component" value="Unassembled WGS sequence"/>
</dbReference>
<name>A0A1Y2ARD6_9FUNG</name>
<feature type="domain" description="Trafficking protein particle complex subunit 13 middle" evidence="4">
    <location>
        <begin position="323"/>
        <end position="394"/>
    </location>
</feature>
<dbReference type="InterPro" id="IPR010378">
    <property type="entry name" value="TRAPPC13"/>
</dbReference>
<feature type="domain" description="Trafficking protein particle complex subunit 13 C-terminal" evidence="3">
    <location>
        <begin position="408"/>
        <end position="504"/>
    </location>
</feature>
<feature type="domain" description="Trafficking protein particle complex subunit 13 middle" evidence="4">
    <location>
        <begin position="218"/>
        <end position="271"/>
    </location>
</feature>
<accession>A0A1Y2ARD6</accession>
<dbReference type="Pfam" id="PF06159">
    <property type="entry name" value="TRAPPC13_N"/>
    <property type="match status" value="1"/>
</dbReference>
<comment type="caution">
    <text evidence="5">The sequence shown here is derived from an EMBL/GenBank/DDBJ whole genome shotgun (WGS) entry which is preliminary data.</text>
</comment>
<evidence type="ECO:0000259" key="2">
    <source>
        <dbReference type="Pfam" id="PF06159"/>
    </source>
</evidence>
<evidence type="ECO:0000313" key="6">
    <source>
        <dbReference type="Proteomes" id="UP000193920"/>
    </source>
</evidence>
<dbReference type="PANTHER" id="PTHR13134:SF3">
    <property type="entry name" value="TRAFFICKING PROTEIN PARTICLE COMPLEX SUBUNIT 13"/>
    <property type="match status" value="1"/>
</dbReference>
<sequence length="512" mass="57753">MATPTNKEQQPISLRVMRLSKPIFSNTDVNYYEPNNSIITKALDQTTSKILSSMESQQLYPLINMSSFIPNSSSESSLLNASSNSSLNQLVSSVDNSYPEPRMRDYTDTEILKLPPNFGMIYLGETFVTYICLNNETNKPVHSVSVKIELQTSTQKLLLVENQPTELEVKKNLEYISQYEIKELGVHILICTVYFLNNNGEQRSIKRFYKFQVHNPIAVKTKVNSLSDGRIFFEAQIQNTSQDRMYLERVSFEPHDSYHCKDLNFVVQEESPYLNEPGKSINKENTPPPNANTATLGVDVNGTTPSTNVNSTDVNNSAVATTTNSTTTTTKKKRSIFGASNILLANNVRQYLFMLEQIPGISPLNKLGKLDIQWRTNFGEVGHLQTSTLTRKIPPIEYLHVKVTSIKPEIIRVEQPFQCTIELTNNSPSDMNVQFSLAKHDYNSSILCKGKCMKNVKVDSQKSQTFTIQFIPIINGLHSLGGFKVVDIVSGLSKELDHLSDIYVYDEEEELN</sequence>
<dbReference type="InterPro" id="IPR055428">
    <property type="entry name" value="TRAPPC13_C"/>
</dbReference>
<evidence type="ECO:0000259" key="3">
    <source>
        <dbReference type="Pfam" id="PF23643"/>
    </source>
</evidence>
<gene>
    <name evidence="5" type="ORF">LY90DRAFT_706400</name>
</gene>